<dbReference type="Proteomes" id="UP000263232">
    <property type="component" value="Chromosome"/>
</dbReference>
<dbReference type="AlphaFoldDB" id="A0A347WLW3"/>
<accession>A0A347WLW3</accession>
<sequence length="65" mass="7439">MLYANIHWNWHFNILSFKGVIEAILHNHPVLTEFSNGTEVLNIDSKAIGIEFCANFGLTIVFMVF</sequence>
<protein>
    <submittedName>
        <fullName evidence="1">Uncharacterized protein</fullName>
    </submittedName>
</protein>
<dbReference type="KEGG" id="abae:CL176_08695"/>
<proteinExistence type="predicted"/>
<name>A0A347WLW3_9LACT</name>
<organism evidence="1 2">
    <name type="scientific">Suicoccus acidiformans</name>
    <dbReference type="NCBI Taxonomy" id="2036206"/>
    <lineage>
        <taxon>Bacteria</taxon>
        <taxon>Bacillati</taxon>
        <taxon>Bacillota</taxon>
        <taxon>Bacilli</taxon>
        <taxon>Lactobacillales</taxon>
        <taxon>Aerococcaceae</taxon>
        <taxon>Suicoccus</taxon>
    </lineage>
</organism>
<evidence type="ECO:0000313" key="2">
    <source>
        <dbReference type="Proteomes" id="UP000263232"/>
    </source>
</evidence>
<dbReference type="EMBL" id="CP023434">
    <property type="protein sequence ID" value="AXY26070.1"/>
    <property type="molecule type" value="Genomic_DNA"/>
</dbReference>
<keyword evidence="2" id="KW-1185">Reference proteome</keyword>
<evidence type="ECO:0000313" key="1">
    <source>
        <dbReference type="EMBL" id="AXY26070.1"/>
    </source>
</evidence>
<gene>
    <name evidence="1" type="ORF">CL176_08695</name>
</gene>
<reference evidence="1 2" key="1">
    <citation type="submission" date="2017-09" db="EMBL/GenBank/DDBJ databases">
        <title>Complete genome sequence of Oxytococcus suis strain ZY16052.</title>
        <authorList>
            <person name="Li F."/>
        </authorList>
    </citation>
    <scope>NUCLEOTIDE SEQUENCE [LARGE SCALE GENOMIC DNA]</scope>
    <source>
        <strain evidence="1 2">ZY16052</strain>
    </source>
</reference>